<gene>
    <name evidence="1" type="ORF">EZS28_044507</name>
</gene>
<evidence type="ECO:0000313" key="1">
    <source>
        <dbReference type="EMBL" id="KAA6359966.1"/>
    </source>
</evidence>
<protein>
    <submittedName>
        <fullName evidence="1">Uncharacterized protein</fullName>
    </submittedName>
</protein>
<evidence type="ECO:0000313" key="2">
    <source>
        <dbReference type="Proteomes" id="UP000324800"/>
    </source>
</evidence>
<reference evidence="1 2" key="1">
    <citation type="submission" date="2019-03" db="EMBL/GenBank/DDBJ databases">
        <title>Single cell metagenomics reveals metabolic interactions within the superorganism composed of flagellate Streblomastix strix and complex community of Bacteroidetes bacteria on its surface.</title>
        <authorList>
            <person name="Treitli S.C."/>
            <person name="Kolisko M."/>
            <person name="Husnik F."/>
            <person name="Keeling P."/>
            <person name="Hampl V."/>
        </authorList>
    </citation>
    <scope>NUCLEOTIDE SEQUENCE [LARGE SCALE GENOMIC DNA]</scope>
    <source>
        <strain evidence="1">ST1C</strain>
    </source>
</reference>
<dbReference type="Proteomes" id="UP000324800">
    <property type="component" value="Unassembled WGS sequence"/>
</dbReference>
<dbReference type="EMBL" id="SNRW01027619">
    <property type="protein sequence ID" value="KAA6359966.1"/>
    <property type="molecule type" value="Genomic_DNA"/>
</dbReference>
<feature type="non-terminal residue" evidence="1">
    <location>
        <position position="177"/>
    </location>
</feature>
<dbReference type="AlphaFoldDB" id="A0A5J4TN55"/>
<name>A0A5J4TN55_9EUKA</name>
<proteinExistence type="predicted"/>
<organism evidence="1 2">
    <name type="scientific">Streblomastix strix</name>
    <dbReference type="NCBI Taxonomy" id="222440"/>
    <lineage>
        <taxon>Eukaryota</taxon>
        <taxon>Metamonada</taxon>
        <taxon>Preaxostyla</taxon>
        <taxon>Oxymonadida</taxon>
        <taxon>Streblomastigidae</taxon>
        <taxon>Streblomastix</taxon>
    </lineage>
</organism>
<accession>A0A5J4TN55</accession>
<sequence length="177" mass="20147">MEKIFRTHLPIQQIGKAQIAWEKFIPKQVMMFVSYPNNLGRERDKIYEESKILEGIEHRHFLFVQTLGVQNATVNSIRHASSTELAAQGFDRRTINVFTHHTSDSKMNNEQYIFAVNAELDSIASAIVKNHSENQTTLIISKHRGGARVSEGDRQLQFPLRDDLQASPIEAFTSPPS</sequence>
<comment type="caution">
    <text evidence="1">The sequence shown here is derived from an EMBL/GenBank/DDBJ whole genome shotgun (WGS) entry which is preliminary data.</text>
</comment>